<keyword evidence="4" id="KW-1185">Reference proteome</keyword>
<evidence type="ECO:0000313" key="4">
    <source>
        <dbReference type="Proteomes" id="UP000281985"/>
    </source>
</evidence>
<keyword evidence="1" id="KW-0812">Transmembrane</keyword>
<dbReference type="Proteomes" id="UP000281985">
    <property type="component" value="Unassembled WGS sequence"/>
</dbReference>
<keyword evidence="3" id="KW-0808">Transferase</keyword>
<protein>
    <submittedName>
        <fullName evidence="3">Histidine kinase</fullName>
    </submittedName>
</protein>
<dbReference type="OrthoDB" id="8965954at2"/>
<dbReference type="InterPro" id="IPR025698">
    <property type="entry name" value="2TM_dom"/>
</dbReference>
<proteinExistence type="predicted"/>
<evidence type="ECO:0000256" key="1">
    <source>
        <dbReference type="SAM" id="Phobius"/>
    </source>
</evidence>
<sequence length="107" mass="13006">MKDKETKYARARKRVKEIKGFYLHLTIYCVVSILLQLFYAGVFDDGSYSYMPFWARFISPAAWGTALLMHGLWIFKGSRFKNIFKDWEDRKIKEVLERQERERKQWE</sequence>
<keyword evidence="3" id="KW-0418">Kinase</keyword>
<name>A0A3M0FVV8_9FLAO</name>
<evidence type="ECO:0000259" key="2">
    <source>
        <dbReference type="Pfam" id="PF13239"/>
    </source>
</evidence>
<dbReference type="EMBL" id="REFV01000024">
    <property type="protein sequence ID" value="RMB56087.1"/>
    <property type="molecule type" value="Genomic_DNA"/>
</dbReference>
<accession>A0A3M0FVV8</accession>
<dbReference type="AlphaFoldDB" id="A0A3M0FVV8"/>
<dbReference type="Pfam" id="PF13239">
    <property type="entry name" value="2TM"/>
    <property type="match status" value="1"/>
</dbReference>
<reference evidence="3 4" key="1">
    <citation type="submission" date="2018-10" db="EMBL/GenBank/DDBJ databases">
        <title>Dokdonia luteus sp. nov., isolated from sea water.</title>
        <authorList>
            <person name="Zhou L.Y."/>
            <person name="Du Z.J."/>
        </authorList>
    </citation>
    <scope>NUCLEOTIDE SEQUENCE [LARGE SCALE GENOMIC DNA]</scope>
    <source>
        <strain evidence="3 4">SH27</strain>
    </source>
</reference>
<feature type="domain" description="2TM" evidence="2">
    <location>
        <begin position="10"/>
        <end position="96"/>
    </location>
</feature>
<gene>
    <name evidence="3" type="ORF">EAX61_16030</name>
</gene>
<evidence type="ECO:0000313" key="3">
    <source>
        <dbReference type="EMBL" id="RMB56087.1"/>
    </source>
</evidence>
<keyword evidence="1" id="KW-1133">Transmembrane helix</keyword>
<keyword evidence="1" id="KW-0472">Membrane</keyword>
<organism evidence="3 4">
    <name type="scientific">Dokdonia sinensis</name>
    <dbReference type="NCBI Taxonomy" id="2479847"/>
    <lineage>
        <taxon>Bacteria</taxon>
        <taxon>Pseudomonadati</taxon>
        <taxon>Bacteroidota</taxon>
        <taxon>Flavobacteriia</taxon>
        <taxon>Flavobacteriales</taxon>
        <taxon>Flavobacteriaceae</taxon>
        <taxon>Dokdonia</taxon>
    </lineage>
</organism>
<feature type="transmembrane region" description="Helical" evidence="1">
    <location>
        <begin position="21"/>
        <end position="41"/>
    </location>
</feature>
<comment type="caution">
    <text evidence="3">The sequence shown here is derived from an EMBL/GenBank/DDBJ whole genome shotgun (WGS) entry which is preliminary data.</text>
</comment>
<feature type="transmembrane region" description="Helical" evidence="1">
    <location>
        <begin position="53"/>
        <end position="75"/>
    </location>
</feature>
<dbReference type="RefSeq" id="WP_121918727.1">
    <property type="nucleotide sequence ID" value="NZ_REFV01000024.1"/>
</dbReference>
<dbReference type="GO" id="GO:0016301">
    <property type="term" value="F:kinase activity"/>
    <property type="evidence" value="ECO:0007669"/>
    <property type="project" value="UniProtKB-KW"/>
</dbReference>